<protein>
    <recommendedName>
        <fullName evidence="3">DUF4283 domain-containing protein</fullName>
    </recommendedName>
</protein>
<reference evidence="1 2" key="1">
    <citation type="submission" date="2015-01" db="EMBL/GenBank/DDBJ databases">
        <title>Genome of allotetraploid Gossypium barbadense reveals genomic plasticity and fiber elongation in cotton evolution.</title>
        <authorList>
            <person name="Chen X."/>
            <person name="Liu X."/>
            <person name="Zhao B."/>
            <person name="Zheng H."/>
            <person name="Hu Y."/>
            <person name="Lu G."/>
            <person name="Yang C."/>
            <person name="Chen J."/>
            <person name="Shan C."/>
            <person name="Zhang L."/>
            <person name="Zhou Y."/>
            <person name="Wang L."/>
            <person name="Guo W."/>
            <person name="Bai Y."/>
            <person name="Ruan J."/>
            <person name="Shangguan X."/>
            <person name="Mao Y."/>
            <person name="Jiang J."/>
            <person name="Zhu Y."/>
            <person name="Lei J."/>
            <person name="Kang H."/>
            <person name="Chen S."/>
            <person name="He X."/>
            <person name="Wang R."/>
            <person name="Wang Y."/>
            <person name="Chen J."/>
            <person name="Wang L."/>
            <person name="Yu S."/>
            <person name="Wang B."/>
            <person name="Wei J."/>
            <person name="Song S."/>
            <person name="Lu X."/>
            <person name="Gao Z."/>
            <person name="Gu W."/>
            <person name="Deng X."/>
            <person name="Ma D."/>
            <person name="Wang S."/>
            <person name="Liang W."/>
            <person name="Fang L."/>
            <person name="Cai C."/>
            <person name="Zhu X."/>
            <person name="Zhou B."/>
            <person name="Zhang Y."/>
            <person name="Chen Z."/>
            <person name="Xu S."/>
            <person name="Zhu R."/>
            <person name="Wang S."/>
            <person name="Zhang T."/>
            <person name="Zhao G."/>
        </authorList>
    </citation>
    <scope>NUCLEOTIDE SEQUENCE [LARGE SCALE GENOMIC DNA]</scope>
    <source>
        <strain evidence="2">cv. Xinhai21</strain>
        <tissue evidence="1">Leaf</tissue>
    </source>
</reference>
<evidence type="ECO:0000313" key="1">
    <source>
        <dbReference type="EMBL" id="PPR88246.1"/>
    </source>
</evidence>
<gene>
    <name evidence="1" type="ORF">GOBAR_AA32444</name>
</gene>
<sequence>MSWRDKVLGQGTFRSSCDEDFEFIEGDVTKSNVNGIWTINLSERVQQNLVRDMATTVVVKLLGRNLSYTLLQNRIHTFWKPSQQFHLMDVENGYFLTNKGSRGKFAGKPLTLRSKLMAWFRGLNSNHFSNNTVVGLVLTAGTPSENDKAVEPVDAFGPWMLVEQKSRCNLRNRQIIDKVTGECALNSLEIETSENGAAAVNLLGVNFQKGVFLKEKGQGAPLRANKNFELVTKMINIFSVLGKLNSAKPGTSNGDVNVVDFGPRSNNMDILNGPPMEDPNSWGVGTKQMQNLGVSNINDDLTMMGVNSHFNPTSNDPVEAVVKLNSEVLDPRRYSAVIFKENKVPKIISSNEDADLIGSNARVPLSDSMNSMAKLICSQIDIEIEKGNLNRDGKSREEGYLPVFAGVLVTSFRGFFMSIIRSINRILLVF</sequence>
<name>A0A2P5WAY4_GOSBA</name>
<dbReference type="Proteomes" id="UP000239757">
    <property type="component" value="Unassembled WGS sequence"/>
</dbReference>
<evidence type="ECO:0008006" key="3">
    <source>
        <dbReference type="Google" id="ProtNLM"/>
    </source>
</evidence>
<accession>A0A2P5WAY4</accession>
<proteinExistence type="predicted"/>
<organism evidence="1 2">
    <name type="scientific">Gossypium barbadense</name>
    <name type="common">Sea Island cotton</name>
    <name type="synonym">Hibiscus barbadensis</name>
    <dbReference type="NCBI Taxonomy" id="3634"/>
    <lineage>
        <taxon>Eukaryota</taxon>
        <taxon>Viridiplantae</taxon>
        <taxon>Streptophyta</taxon>
        <taxon>Embryophyta</taxon>
        <taxon>Tracheophyta</taxon>
        <taxon>Spermatophyta</taxon>
        <taxon>Magnoliopsida</taxon>
        <taxon>eudicotyledons</taxon>
        <taxon>Gunneridae</taxon>
        <taxon>Pentapetalae</taxon>
        <taxon>rosids</taxon>
        <taxon>malvids</taxon>
        <taxon>Malvales</taxon>
        <taxon>Malvaceae</taxon>
        <taxon>Malvoideae</taxon>
        <taxon>Gossypium</taxon>
    </lineage>
</organism>
<evidence type="ECO:0000313" key="2">
    <source>
        <dbReference type="Proteomes" id="UP000239757"/>
    </source>
</evidence>
<dbReference type="EMBL" id="KZ668335">
    <property type="protein sequence ID" value="PPR88246.1"/>
    <property type="molecule type" value="Genomic_DNA"/>
</dbReference>
<dbReference type="AlphaFoldDB" id="A0A2P5WAY4"/>
<dbReference type="OrthoDB" id="10496593at2759"/>